<dbReference type="Proteomes" id="UP000236737">
    <property type="component" value="Unassembled WGS sequence"/>
</dbReference>
<dbReference type="RefSeq" id="WP_103999600.1">
    <property type="nucleotide sequence ID" value="NZ_FNVP01000005.1"/>
</dbReference>
<dbReference type="OrthoDB" id="8564076at2"/>
<protein>
    <submittedName>
        <fullName evidence="1">Uncharacterized protein</fullName>
    </submittedName>
</protein>
<dbReference type="EMBL" id="FNVP01000005">
    <property type="protein sequence ID" value="SEG02187.1"/>
    <property type="molecule type" value="Genomic_DNA"/>
</dbReference>
<reference evidence="2" key="1">
    <citation type="submission" date="2016-10" db="EMBL/GenBank/DDBJ databases">
        <authorList>
            <person name="Varghese N."/>
            <person name="Submissions S."/>
        </authorList>
    </citation>
    <scope>NUCLEOTIDE SEQUENCE [LARGE SCALE GENOMIC DNA]</scope>
    <source>
        <strain evidence="2">CGMCC 1.9230</strain>
    </source>
</reference>
<accession>A0A1H5WT98</accession>
<gene>
    <name evidence="1" type="ORF">SAMN04488130_10526</name>
</gene>
<proteinExistence type="predicted"/>
<evidence type="ECO:0000313" key="1">
    <source>
        <dbReference type="EMBL" id="SEG02187.1"/>
    </source>
</evidence>
<name>A0A1H5WT98_9FLAO</name>
<dbReference type="AlphaFoldDB" id="A0A1H5WT98"/>
<evidence type="ECO:0000313" key="2">
    <source>
        <dbReference type="Proteomes" id="UP000236737"/>
    </source>
</evidence>
<keyword evidence="2" id="KW-1185">Reference proteome</keyword>
<sequence>MNKKLSFSSPEPTGAIITQFLIAVQKCFEMKVDNCVYIETDGDVSIFNTSNNENNKQIEVKEYFDPLTDSHLNFWKTLNNWMNPKFNHEKYNELVILTTQEIGVKSIFNKWNDLDLDSKYAELKNIVVKSNGRFIMREKEWKNGDKKVTKPKSLKLMENILETNNEVKIKNIINKVFIIDSATKRDLLPKEIIERELKHIPENNKNQAFNSLLGFVIRKEIYNVGWEISYSDFIQECKDINQRFKEESILFPIIDSFKETNEFEIEEKKSYAFAIKIEEIKHEEEVIIEAISDYCFTIKTLMSEFNHRSSKLKSVKSYESDLLRTFKSKHRIASNNCNVNKTIRESQIFYDETISAPVQSFDIFNDTPMIYRNGVIHNLINENDNLYWKLNPKNS</sequence>
<organism evidence="1 2">
    <name type="scientific">Flavobacterium urumqiense</name>
    <dbReference type="NCBI Taxonomy" id="935224"/>
    <lineage>
        <taxon>Bacteria</taxon>
        <taxon>Pseudomonadati</taxon>
        <taxon>Bacteroidota</taxon>
        <taxon>Flavobacteriia</taxon>
        <taxon>Flavobacteriales</taxon>
        <taxon>Flavobacteriaceae</taxon>
        <taxon>Flavobacterium</taxon>
    </lineage>
</organism>